<organism evidence="3 4">
    <name type="scientific">Lactococcus lactis subsp. lactis</name>
    <name type="common">Streptococcus lactis</name>
    <dbReference type="NCBI Taxonomy" id="1360"/>
    <lineage>
        <taxon>Bacteria</taxon>
        <taxon>Bacillati</taxon>
        <taxon>Bacillota</taxon>
        <taxon>Bacilli</taxon>
        <taxon>Lactobacillales</taxon>
        <taxon>Streptococcaceae</taxon>
        <taxon>Lactococcus</taxon>
    </lineage>
</organism>
<reference evidence="3 4" key="1">
    <citation type="submission" date="2015-01" db="EMBL/GenBank/DDBJ databases">
        <title>Lactococcus lactis subsp.lactis JCM 5805 whole genome shotgun sequence.</title>
        <authorList>
            <person name="Fujii T."/>
            <person name="Tomita Y."/>
            <person name="Ikushima S."/>
            <person name="Fujiwara D."/>
        </authorList>
    </citation>
    <scope>NUCLEOTIDE SEQUENCE [LARGE SCALE GENOMIC DNA]</scope>
    <source>
        <strain evidence="3 4">JCM 5805</strain>
    </source>
</reference>
<dbReference type="GO" id="GO:0005829">
    <property type="term" value="C:cytosol"/>
    <property type="evidence" value="ECO:0007669"/>
    <property type="project" value="TreeGrafter"/>
</dbReference>
<dbReference type="GO" id="GO:0016799">
    <property type="term" value="F:hydrolase activity, hydrolyzing N-glycosyl compounds"/>
    <property type="evidence" value="ECO:0007669"/>
    <property type="project" value="TreeGrafter"/>
</dbReference>
<dbReference type="InterPro" id="IPR031100">
    <property type="entry name" value="LOG_fam"/>
</dbReference>
<evidence type="ECO:0000313" key="3">
    <source>
        <dbReference type="EMBL" id="GAM80405.1"/>
    </source>
</evidence>
<comment type="caution">
    <text evidence="3">The sequence shown here is derived from an EMBL/GenBank/DDBJ whole genome shotgun (WGS) entry which is preliminary data.</text>
</comment>
<dbReference type="Proteomes" id="UP000031847">
    <property type="component" value="Unassembled WGS sequence"/>
</dbReference>
<dbReference type="GO" id="GO:0009691">
    <property type="term" value="P:cytokinin biosynthetic process"/>
    <property type="evidence" value="ECO:0007669"/>
    <property type="project" value="UniProtKB-UniRule"/>
</dbReference>
<dbReference type="PATRIC" id="fig|1360.96.peg.325"/>
<dbReference type="NCBIfam" id="TIGR00730">
    <property type="entry name" value="Rossman fold protein, TIGR00730 family"/>
    <property type="match status" value="1"/>
</dbReference>
<keyword evidence="2" id="KW-0378">Hydrolase</keyword>
<evidence type="ECO:0000256" key="2">
    <source>
        <dbReference type="RuleBase" id="RU363015"/>
    </source>
</evidence>
<dbReference type="PANTHER" id="PTHR31223:SF70">
    <property type="entry name" value="LOG FAMILY PROTEIN YJL055W"/>
    <property type="match status" value="1"/>
</dbReference>
<dbReference type="Gene3D" id="3.40.50.450">
    <property type="match status" value="1"/>
</dbReference>
<proteinExistence type="inferred from homology"/>
<sequence length="184" mass="20660">MNVTVFLSARDGKNPIHRIKSQRLGELLPKSGHTLVYGGSMEGCMGVVSDAVLKNHGKVIAVYPDGILPLEPPRQNATELHLAKTMDERKHKLIDFGDAFVILPGGFGTMEEAFQLLTEMSIGQTLIRPVIFIGINFYKPLFEMVQHQIEEEMLSLEVVKEMYLVDTTEEAMQLIGDQEYEQII</sequence>
<dbReference type="Pfam" id="PF03641">
    <property type="entry name" value="Lysine_decarbox"/>
    <property type="match status" value="1"/>
</dbReference>
<dbReference type="AlphaFoldDB" id="A0A0B8QKT8"/>
<dbReference type="SUPFAM" id="SSF102405">
    <property type="entry name" value="MCP/YpsA-like"/>
    <property type="match status" value="1"/>
</dbReference>
<dbReference type="PANTHER" id="PTHR31223">
    <property type="entry name" value="LOG FAMILY PROTEIN YJL055W"/>
    <property type="match status" value="1"/>
</dbReference>
<evidence type="ECO:0000256" key="1">
    <source>
        <dbReference type="ARBA" id="ARBA00006763"/>
    </source>
</evidence>
<comment type="similarity">
    <text evidence="1 2">Belongs to the LOG family.</text>
</comment>
<dbReference type="EMBL" id="BBSI01000022">
    <property type="protein sequence ID" value="GAM80405.1"/>
    <property type="molecule type" value="Genomic_DNA"/>
</dbReference>
<evidence type="ECO:0000313" key="4">
    <source>
        <dbReference type="Proteomes" id="UP000031847"/>
    </source>
</evidence>
<protein>
    <recommendedName>
        <fullName evidence="2">Cytokinin riboside 5'-monophosphate phosphoribohydrolase</fullName>
        <ecNumber evidence="2">3.2.2.n1</ecNumber>
    </recommendedName>
</protein>
<dbReference type="EC" id="3.2.2.n1" evidence="2"/>
<dbReference type="InterPro" id="IPR005269">
    <property type="entry name" value="LOG"/>
</dbReference>
<dbReference type="RefSeq" id="WP_025017081.1">
    <property type="nucleotide sequence ID" value="NZ_BAABQR010000002.1"/>
</dbReference>
<name>A0A0B8QKT8_LACLL</name>
<gene>
    <name evidence="3" type="ORF">JCM5805K_1516</name>
</gene>
<keyword evidence="2" id="KW-0203">Cytokinin biosynthesis</keyword>
<accession>A0A0B8QKT8</accession>